<keyword evidence="2" id="KW-0805">Transcription regulation</keyword>
<evidence type="ECO:0000256" key="3">
    <source>
        <dbReference type="ARBA" id="ARBA00023125"/>
    </source>
</evidence>
<evidence type="ECO:0000256" key="1">
    <source>
        <dbReference type="ARBA" id="ARBA00004123"/>
    </source>
</evidence>
<evidence type="ECO:0000256" key="6">
    <source>
        <dbReference type="SAM" id="Coils"/>
    </source>
</evidence>
<dbReference type="VEuPathDB" id="FungiDB:PV06_01843"/>
<feature type="domain" description="BZIP" evidence="8">
    <location>
        <begin position="110"/>
        <end position="125"/>
    </location>
</feature>
<evidence type="ECO:0000313" key="10">
    <source>
        <dbReference type="Proteomes" id="UP000053342"/>
    </source>
</evidence>
<dbReference type="InterPro" id="IPR050936">
    <property type="entry name" value="AP-1-like"/>
</dbReference>
<dbReference type="HOGENOM" id="CLU_1337523_0_0_1"/>
<dbReference type="GO" id="GO:0001228">
    <property type="term" value="F:DNA-binding transcription activator activity, RNA polymerase II-specific"/>
    <property type="evidence" value="ECO:0007669"/>
    <property type="project" value="TreeGrafter"/>
</dbReference>
<evidence type="ECO:0000256" key="5">
    <source>
        <dbReference type="ARBA" id="ARBA00023242"/>
    </source>
</evidence>
<keyword evidence="10" id="KW-1185">Reference proteome</keyword>
<sequence length="205" mass="23553">MADLHYSHIASEEMDSSSVLAEFELYNRAGIFDEAPSNYLFQRNLSWIYSDICGNPEGSVATQESYGSGGNRDPPTDVTVGGRDEGHEHSEPRKQEEGDPSEKIHALLARRRSQNRDAQRAYRQRKIRRIEELERQLGQATERIHELMAENQAAEVSLQRLAAQNARLKNMSEQCFRSHLVHNHQGDDLWEPDHCVVRDRSLWRG</sequence>
<dbReference type="GO" id="GO:0000976">
    <property type="term" value="F:transcription cis-regulatory region binding"/>
    <property type="evidence" value="ECO:0007669"/>
    <property type="project" value="InterPro"/>
</dbReference>
<dbReference type="SMART" id="SM00338">
    <property type="entry name" value="BRLZ"/>
    <property type="match status" value="1"/>
</dbReference>
<organism evidence="9 10">
    <name type="scientific">Exophiala oligosperma</name>
    <dbReference type="NCBI Taxonomy" id="215243"/>
    <lineage>
        <taxon>Eukaryota</taxon>
        <taxon>Fungi</taxon>
        <taxon>Dikarya</taxon>
        <taxon>Ascomycota</taxon>
        <taxon>Pezizomycotina</taxon>
        <taxon>Eurotiomycetes</taxon>
        <taxon>Chaetothyriomycetidae</taxon>
        <taxon>Chaetothyriales</taxon>
        <taxon>Herpotrichiellaceae</taxon>
        <taxon>Exophiala</taxon>
    </lineage>
</organism>
<evidence type="ECO:0000313" key="9">
    <source>
        <dbReference type="EMBL" id="KIW46156.1"/>
    </source>
</evidence>
<dbReference type="Pfam" id="PF03131">
    <property type="entry name" value="bZIP_Maf"/>
    <property type="match status" value="1"/>
</dbReference>
<dbReference type="PROSITE" id="PS00036">
    <property type="entry name" value="BZIP_BASIC"/>
    <property type="match status" value="1"/>
</dbReference>
<keyword evidence="3" id="KW-0238">DNA-binding</keyword>
<dbReference type="OrthoDB" id="3535998at2759"/>
<dbReference type="EMBL" id="KN847333">
    <property type="protein sequence ID" value="KIW46156.1"/>
    <property type="molecule type" value="Genomic_DNA"/>
</dbReference>
<dbReference type="Proteomes" id="UP000053342">
    <property type="component" value="Unassembled WGS sequence"/>
</dbReference>
<dbReference type="GO" id="GO:0090575">
    <property type="term" value="C:RNA polymerase II transcription regulator complex"/>
    <property type="evidence" value="ECO:0007669"/>
    <property type="project" value="TreeGrafter"/>
</dbReference>
<dbReference type="PANTHER" id="PTHR40621:SF6">
    <property type="entry name" value="AP-1-LIKE TRANSCRIPTION FACTOR YAP1-RELATED"/>
    <property type="match status" value="1"/>
</dbReference>
<dbReference type="CDD" id="cd14688">
    <property type="entry name" value="bZIP_YAP"/>
    <property type="match status" value="1"/>
</dbReference>
<evidence type="ECO:0000259" key="8">
    <source>
        <dbReference type="PROSITE" id="PS00036"/>
    </source>
</evidence>
<dbReference type="RefSeq" id="XP_016266372.1">
    <property type="nucleotide sequence ID" value="XM_016402475.1"/>
</dbReference>
<name>A0A0D2B1V9_9EURO</name>
<evidence type="ECO:0000256" key="7">
    <source>
        <dbReference type="SAM" id="MobiDB-lite"/>
    </source>
</evidence>
<gene>
    <name evidence="9" type="ORF">PV06_01843</name>
</gene>
<feature type="compositionally biased region" description="Basic and acidic residues" evidence="7">
    <location>
        <begin position="82"/>
        <end position="101"/>
    </location>
</feature>
<reference evidence="9 10" key="1">
    <citation type="submission" date="2015-01" db="EMBL/GenBank/DDBJ databases">
        <title>The Genome Sequence of Exophiala oligosperma CBS72588.</title>
        <authorList>
            <consortium name="The Broad Institute Genomics Platform"/>
            <person name="Cuomo C."/>
            <person name="de Hoog S."/>
            <person name="Gorbushina A."/>
            <person name="Stielow B."/>
            <person name="Teixiera M."/>
            <person name="Abouelleil A."/>
            <person name="Chapman S.B."/>
            <person name="Priest M."/>
            <person name="Young S.K."/>
            <person name="Wortman J."/>
            <person name="Nusbaum C."/>
            <person name="Birren B."/>
        </authorList>
    </citation>
    <scope>NUCLEOTIDE SEQUENCE [LARGE SCALE GENOMIC DNA]</scope>
    <source>
        <strain evidence="9 10">CBS 72588</strain>
    </source>
</reference>
<dbReference type="Gene3D" id="1.20.5.170">
    <property type="match status" value="1"/>
</dbReference>
<dbReference type="InterPro" id="IPR004826">
    <property type="entry name" value="bZIP_Maf"/>
</dbReference>
<evidence type="ECO:0000256" key="2">
    <source>
        <dbReference type="ARBA" id="ARBA00023015"/>
    </source>
</evidence>
<feature type="coiled-coil region" evidence="6">
    <location>
        <begin position="116"/>
        <end position="171"/>
    </location>
</feature>
<keyword evidence="6" id="KW-0175">Coiled coil</keyword>
<evidence type="ECO:0000256" key="4">
    <source>
        <dbReference type="ARBA" id="ARBA00023163"/>
    </source>
</evidence>
<keyword evidence="5" id="KW-0539">Nucleus</keyword>
<dbReference type="InterPro" id="IPR004827">
    <property type="entry name" value="bZIP"/>
</dbReference>
<dbReference type="AlphaFoldDB" id="A0A0D2B1V9"/>
<dbReference type="InterPro" id="IPR046347">
    <property type="entry name" value="bZIP_sf"/>
</dbReference>
<accession>A0A0D2B1V9</accession>
<dbReference type="PANTHER" id="PTHR40621">
    <property type="entry name" value="TRANSCRIPTION FACTOR KAPC-RELATED"/>
    <property type="match status" value="1"/>
</dbReference>
<dbReference type="SUPFAM" id="SSF57959">
    <property type="entry name" value="Leucine zipper domain"/>
    <property type="match status" value="1"/>
</dbReference>
<comment type="subcellular location">
    <subcellularLocation>
        <location evidence="1">Nucleus</location>
    </subcellularLocation>
</comment>
<feature type="region of interest" description="Disordered" evidence="7">
    <location>
        <begin position="60"/>
        <end position="101"/>
    </location>
</feature>
<keyword evidence="4" id="KW-0804">Transcription</keyword>
<dbReference type="GeneID" id="27353917"/>
<protein>
    <recommendedName>
        <fullName evidence="8">BZIP domain-containing protein</fullName>
    </recommendedName>
</protein>
<proteinExistence type="predicted"/>